<dbReference type="InterPro" id="IPR011200">
    <property type="entry name" value="UCP012608"/>
</dbReference>
<organism evidence="1 2">
    <name type="scientific">Blastomonas marina</name>
    <dbReference type="NCBI Taxonomy" id="1867408"/>
    <lineage>
        <taxon>Bacteria</taxon>
        <taxon>Pseudomonadati</taxon>
        <taxon>Pseudomonadota</taxon>
        <taxon>Alphaproteobacteria</taxon>
        <taxon>Sphingomonadales</taxon>
        <taxon>Sphingomonadaceae</taxon>
        <taxon>Blastomonas</taxon>
    </lineage>
</organism>
<dbReference type="Pfam" id="PF10094">
    <property type="entry name" value="DUF2332"/>
    <property type="match status" value="1"/>
</dbReference>
<keyword evidence="2" id="KW-1185">Reference proteome</keyword>
<proteinExistence type="predicted"/>
<dbReference type="Proteomes" id="UP000603317">
    <property type="component" value="Unassembled WGS sequence"/>
</dbReference>
<accession>A0ABQ1F6J7</accession>
<sequence>MDAEYKAIDIDATGAEAVATAFENQVAYCRSNGADITACVCEGVYGLLETSRGGMMMERVRRWAGPPLADALPLRVAGGLHALHLSGEEPDLRPLYTGKRVSDVTELLADVIERHEAVLMPWLDTPPQTNEIGRSANFIAAMLWLAERGLPATFAPFEIGSSAGANLMLRRFAYDLGGVRVGKRNPVVELAPEWRGSPPPDREIRLRRSIGCDIAPIDLTDPAEQARLKAYVWPEFTERLMRIDRVIASAMESPPGLVQADAADFVEAQLAEPRREGETQVLMHSVIWQYLPDDKKARITAAMEAAGAKATKDAPLAWIAVEANRDTHKHECRVRYWPGGEQEVQLTNAHPHGAWIEWVAP</sequence>
<comment type="caution">
    <text evidence="1">The sequence shown here is derived from an EMBL/GenBank/DDBJ whole genome shotgun (WGS) entry which is preliminary data.</text>
</comment>
<reference evidence="2" key="1">
    <citation type="journal article" date="2019" name="Int. J. Syst. Evol. Microbiol.">
        <title>The Global Catalogue of Microorganisms (GCM) 10K type strain sequencing project: providing services to taxonomists for standard genome sequencing and annotation.</title>
        <authorList>
            <consortium name="The Broad Institute Genomics Platform"/>
            <consortium name="The Broad Institute Genome Sequencing Center for Infectious Disease"/>
            <person name="Wu L."/>
            <person name="Ma J."/>
        </authorList>
    </citation>
    <scope>NUCLEOTIDE SEQUENCE [LARGE SCALE GENOMIC DNA]</scope>
    <source>
        <strain evidence="2">CGMCC 1.15297</strain>
    </source>
</reference>
<evidence type="ECO:0008006" key="3">
    <source>
        <dbReference type="Google" id="ProtNLM"/>
    </source>
</evidence>
<dbReference type="RefSeq" id="WP_188641373.1">
    <property type="nucleotide sequence ID" value="NZ_BMID01000001.1"/>
</dbReference>
<evidence type="ECO:0000313" key="1">
    <source>
        <dbReference type="EMBL" id="GGA00918.1"/>
    </source>
</evidence>
<dbReference type="PIRSF" id="PIRSF012608">
    <property type="entry name" value="UCP012608"/>
    <property type="match status" value="1"/>
</dbReference>
<gene>
    <name evidence="1" type="ORF">GCM10010923_06890</name>
</gene>
<name>A0ABQ1F6J7_9SPHN</name>
<evidence type="ECO:0000313" key="2">
    <source>
        <dbReference type="Proteomes" id="UP000603317"/>
    </source>
</evidence>
<dbReference type="EMBL" id="BMID01000001">
    <property type="protein sequence ID" value="GGA00918.1"/>
    <property type="molecule type" value="Genomic_DNA"/>
</dbReference>
<protein>
    <recommendedName>
        <fullName evidence="3">DUF2332 domain-containing protein</fullName>
    </recommendedName>
</protein>